<protein>
    <recommendedName>
        <fullName evidence="4">AbrB family transcriptional regulator</fullName>
    </recommendedName>
</protein>
<feature type="transmembrane region" description="Helical" evidence="1">
    <location>
        <begin position="12"/>
        <end position="32"/>
    </location>
</feature>
<keyword evidence="1" id="KW-0472">Membrane</keyword>
<organism evidence="2 3">
    <name type="scientific">Bacillus xiapuensis</name>
    <dbReference type="NCBI Taxonomy" id="2014075"/>
    <lineage>
        <taxon>Bacteria</taxon>
        <taxon>Bacillati</taxon>
        <taxon>Bacillota</taxon>
        <taxon>Bacilli</taxon>
        <taxon>Bacillales</taxon>
        <taxon>Bacillaceae</taxon>
        <taxon>Bacillus</taxon>
    </lineage>
</organism>
<reference evidence="2 3" key="1">
    <citation type="submission" date="2023-03" db="EMBL/GenBank/DDBJ databases">
        <title>Bacillus Genome Sequencing.</title>
        <authorList>
            <person name="Dunlap C."/>
        </authorList>
    </citation>
    <scope>NUCLEOTIDE SEQUENCE [LARGE SCALE GENOMIC DNA]</scope>
    <source>
        <strain evidence="2 3">B-14544</strain>
    </source>
</reference>
<dbReference type="Proteomes" id="UP001330749">
    <property type="component" value="Unassembled WGS sequence"/>
</dbReference>
<proteinExistence type="predicted"/>
<sequence>MIKTDDKRTRFLLSIIVAFIGGILFTVLHTPIPWLLGPMVSILIGARLGKFDCIGQAGSAMQV</sequence>
<gene>
    <name evidence="2" type="ORF">P4447_11070</name>
</gene>
<dbReference type="RefSeq" id="WP_327968012.1">
    <property type="nucleotide sequence ID" value="NZ_JARMQG010000130.1"/>
</dbReference>
<accession>A0ABU6NC18</accession>
<evidence type="ECO:0000313" key="2">
    <source>
        <dbReference type="EMBL" id="MED3562991.1"/>
    </source>
</evidence>
<comment type="caution">
    <text evidence="2">The sequence shown here is derived from an EMBL/GenBank/DDBJ whole genome shotgun (WGS) entry which is preliminary data.</text>
</comment>
<evidence type="ECO:0000313" key="3">
    <source>
        <dbReference type="Proteomes" id="UP001330749"/>
    </source>
</evidence>
<dbReference type="EMBL" id="JARMQG010000130">
    <property type="protein sequence ID" value="MED3562991.1"/>
    <property type="molecule type" value="Genomic_DNA"/>
</dbReference>
<keyword evidence="3" id="KW-1185">Reference proteome</keyword>
<name>A0ABU6NC18_9BACI</name>
<keyword evidence="1" id="KW-0812">Transmembrane</keyword>
<evidence type="ECO:0008006" key="4">
    <source>
        <dbReference type="Google" id="ProtNLM"/>
    </source>
</evidence>
<keyword evidence="1" id="KW-1133">Transmembrane helix</keyword>
<evidence type="ECO:0000256" key="1">
    <source>
        <dbReference type="SAM" id="Phobius"/>
    </source>
</evidence>